<dbReference type="SUPFAM" id="SSF55729">
    <property type="entry name" value="Acyl-CoA N-acyltransferases (Nat)"/>
    <property type="match status" value="1"/>
</dbReference>
<dbReference type="RefSeq" id="WP_091399722.1">
    <property type="nucleotide sequence ID" value="NZ_FMCR01000002.1"/>
</dbReference>
<dbReference type="Gene3D" id="3.40.630.30">
    <property type="match status" value="1"/>
</dbReference>
<dbReference type="GO" id="GO:0016747">
    <property type="term" value="F:acyltransferase activity, transferring groups other than amino-acyl groups"/>
    <property type="evidence" value="ECO:0007669"/>
    <property type="project" value="InterPro"/>
</dbReference>
<protein>
    <recommendedName>
        <fullName evidence="1">N-acetyltransferase domain-containing protein</fullName>
    </recommendedName>
</protein>
<dbReference type="EMBL" id="FMCR01000002">
    <property type="protein sequence ID" value="SCE96781.1"/>
    <property type="molecule type" value="Genomic_DNA"/>
</dbReference>
<dbReference type="InterPro" id="IPR016181">
    <property type="entry name" value="Acyl_CoA_acyltransferase"/>
</dbReference>
<evidence type="ECO:0000313" key="2">
    <source>
        <dbReference type="EMBL" id="SCE96781.1"/>
    </source>
</evidence>
<dbReference type="InterPro" id="IPR000182">
    <property type="entry name" value="GNAT_dom"/>
</dbReference>
<dbReference type="Pfam" id="PF00583">
    <property type="entry name" value="Acetyltransf_1"/>
    <property type="match status" value="1"/>
</dbReference>
<dbReference type="STRING" id="285676.GA0070561_2799"/>
<gene>
    <name evidence="2" type="ORF">GA0070561_2799</name>
</gene>
<dbReference type="PROSITE" id="PS51186">
    <property type="entry name" value="GNAT"/>
    <property type="match status" value="1"/>
</dbReference>
<dbReference type="Proteomes" id="UP000198864">
    <property type="component" value="Unassembled WGS sequence"/>
</dbReference>
<name>A0A1C4WLL4_9ACTN</name>
<reference evidence="2 3" key="1">
    <citation type="submission" date="2016-06" db="EMBL/GenBank/DDBJ databases">
        <authorList>
            <person name="Kjaerup R.B."/>
            <person name="Dalgaard T.S."/>
            <person name="Juul-Madsen H.R."/>
        </authorList>
    </citation>
    <scope>NUCLEOTIDE SEQUENCE [LARGE SCALE GENOMIC DNA]</scope>
    <source>
        <strain evidence="2 3">DSM 44871</strain>
    </source>
</reference>
<proteinExistence type="predicted"/>
<feature type="domain" description="N-acetyltransferase" evidence="1">
    <location>
        <begin position="135"/>
        <end position="275"/>
    </location>
</feature>
<accession>A0A1C4WLL4</accession>
<sequence length="275" mass="28898">MTAPADLTPLAEAVECEFMHSYESQAPGPTYTGLGIATTRIGGGVALAMRNDPSGGYWNKALGFGTTEPFTVQTLDRVLDFYRKQGVDQAVLQLVPSVLPAGFDEVAAARGLEPGSTWVKLGARPGDVATAQTRLRVAPVPAAEARRWADVVLTGFGMPTGGLTDMLAATVGQPAWRPYAAWDDGELVAGGNLFLHGEAASLNAAATATGHRGLGAQSALIAARARAAAEAGCRWLFAETGKPAPGQQNPSLNNMRRAGLVPLYERRNWVWRAAS</sequence>
<dbReference type="AlphaFoldDB" id="A0A1C4WLL4"/>
<evidence type="ECO:0000313" key="3">
    <source>
        <dbReference type="Proteomes" id="UP000198864"/>
    </source>
</evidence>
<organism evidence="2 3">
    <name type="scientific">Micromonospora saelicesensis</name>
    <dbReference type="NCBI Taxonomy" id="285676"/>
    <lineage>
        <taxon>Bacteria</taxon>
        <taxon>Bacillati</taxon>
        <taxon>Actinomycetota</taxon>
        <taxon>Actinomycetes</taxon>
        <taxon>Micromonosporales</taxon>
        <taxon>Micromonosporaceae</taxon>
        <taxon>Micromonospora</taxon>
    </lineage>
</organism>
<evidence type="ECO:0000259" key="1">
    <source>
        <dbReference type="PROSITE" id="PS51186"/>
    </source>
</evidence>